<name>A0A1L2CU86_9CAUD</name>
<proteinExistence type="predicted"/>
<protein>
    <submittedName>
        <fullName evidence="1">Uncharacterized protein</fullName>
    </submittedName>
</protein>
<evidence type="ECO:0000313" key="1">
    <source>
        <dbReference type="EMBL" id="AMM43578.1"/>
    </source>
</evidence>
<reference evidence="3" key="1">
    <citation type="submission" date="2016-01" db="EMBL/GenBank/DDBJ databases">
        <title>Isolation and Characterization of Enterobacteria phage CBB.</title>
        <authorList>
            <person name="Buttimer C.T.H."/>
            <person name="Hendrix H."/>
            <person name="Alexandre H."/>
            <person name="O'Mahony J."/>
            <person name="Lavigne R."/>
            <person name="Coffey A."/>
        </authorList>
    </citation>
    <scope>NUCLEOTIDE SEQUENCE [LARGE SCALE GENOMIC DNA]</scope>
</reference>
<evidence type="ECO:0000313" key="3">
    <source>
        <dbReference type="Proteomes" id="UP000223891"/>
    </source>
</evidence>
<sequence>MIEFRRTMEMSITITDPRYTEKEIAEGLSDGSMNMGEEDGEDAGKIFNSAWDEIATIDDLHVSDVMTPDVQFSVI</sequence>
<dbReference type="Proteomes" id="UP000223891">
    <property type="component" value="Segment"/>
</dbReference>
<keyword evidence="3" id="KW-1185">Reference proteome</keyword>
<organism evidence="1 3">
    <name type="scientific">Pectobacterium phage vB_PcaM_CBB</name>
    <dbReference type="NCBI Taxonomy" id="2772511"/>
    <lineage>
        <taxon>Viruses</taxon>
        <taxon>Duplodnaviria</taxon>
        <taxon>Heunggongvirae</taxon>
        <taxon>Uroviricota</taxon>
        <taxon>Caudoviricetes</taxon>
        <taxon>Mimasvirus</taxon>
        <taxon>Mimasvirus CBB</taxon>
    </lineage>
</organism>
<dbReference type="EMBL" id="KU574722">
    <property type="protein sequence ID" value="AMM44129.1"/>
    <property type="molecule type" value="Genomic_DNA"/>
</dbReference>
<reference evidence="1" key="3">
    <citation type="journal article" date="2017" name="Front. Microbiol.">
        <title>Things Are Getting Hairy: Enterobacteria Bacteriophage vB_PcaM_CBB.</title>
        <authorList>
            <person name="Buttimer C."/>
            <person name="Hendrix H."/>
            <person name="Oliveira H."/>
            <person name="Casey A."/>
            <person name="Neve H."/>
            <person name="McAuliffe O."/>
            <person name="Ross R.P."/>
            <person name="Hill C."/>
            <person name="Noben J.P."/>
            <person name="O'Mahony J."/>
            <person name="Lavigne R."/>
            <person name="Coffey A."/>
        </authorList>
    </citation>
    <scope>NUCLEOTIDE SEQUENCE</scope>
</reference>
<reference evidence="1" key="2">
    <citation type="submission" date="2016-01" db="EMBL/GenBank/DDBJ databases">
        <authorList>
            <person name="Oliw E.H."/>
        </authorList>
    </citation>
    <scope>NUCLEOTIDE SEQUENCE</scope>
</reference>
<dbReference type="EMBL" id="KU574722">
    <property type="protein sequence ID" value="AMM43578.1"/>
    <property type="molecule type" value="Genomic_DNA"/>
</dbReference>
<gene>
    <name evidence="1" type="ORF">CBB_13</name>
    <name evidence="2" type="ORF">CBB_566</name>
</gene>
<accession>A0A1L2CU86</accession>
<evidence type="ECO:0000313" key="2">
    <source>
        <dbReference type="EMBL" id="AMM44129.1"/>
    </source>
</evidence>